<reference evidence="2 3" key="1">
    <citation type="submission" date="2022-03" db="EMBL/GenBank/DDBJ databases">
        <title>Novel taxa within the pig intestine.</title>
        <authorList>
            <person name="Wylensek D."/>
            <person name="Bishof K."/>
            <person name="Afrizal A."/>
            <person name="Clavel T."/>
        </authorList>
    </citation>
    <scope>NUCLEOTIDE SEQUENCE [LARGE SCALE GENOMIC DNA]</scope>
    <source>
        <strain evidence="2 3">CLA-KB-P133</strain>
    </source>
</reference>
<dbReference type="RefSeq" id="WP_370596191.1">
    <property type="nucleotide sequence ID" value="NZ_JALBUR010000017.1"/>
</dbReference>
<dbReference type="InterPro" id="IPR029044">
    <property type="entry name" value="Nucleotide-diphossugar_trans"/>
</dbReference>
<gene>
    <name evidence="2" type="ORF">MOZ60_07490</name>
</gene>
<organism evidence="2 3">
    <name type="scientific">Grylomicrobium aquisgranensis</name>
    <dbReference type="NCBI Taxonomy" id="2926318"/>
    <lineage>
        <taxon>Bacteria</taxon>
        <taxon>Bacillati</taxon>
        <taxon>Bacillota</taxon>
        <taxon>Erysipelotrichia</taxon>
        <taxon>Erysipelotrichales</taxon>
        <taxon>Erysipelotrichaceae</taxon>
        <taxon>Grylomicrobium</taxon>
    </lineage>
</organism>
<dbReference type="PANTHER" id="PTHR22916">
    <property type="entry name" value="GLYCOSYLTRANSFERASE"/>
    <property type="match status" value="1"/>
</dbReference>
<dbReference type="CDD" id="cd00761">
    <property type="entry name" value="Glyco_tranf_GTA_type"/>
    <property type="match status" value="1"/>
</dbReference>
<keyword evidence="3" id="KW-1185">Reference proteome</keyword>
<dbReference type="EMBL" id="JALBUR010000017">
    <property type="protein sequence ID" value="MDX8419937.1"/>
    <property type="molecule type" value="Genomic_DNA"/>
</dbReference>
<keyword evidence="2" id="KW-0808">Transferase</keyword>
<dbReference type="GO" id="GO:0016758">
    <property type="term" value="F:hexosyltransferase activity"/>
    <property type="evidence" value="ECO:0007669"/>
    <property type="project" value="UniProtKB-ARBA"/>
</dbReference>
<name>A0AB35U2D4_9FIRM</name>
<dbReference type="Gene3D" id="3.90.550.10">
    <property type="entry name" value="Spore Coat Polysaccharide Biosynthesis Protein SpsA, Chain A"/>
    <property type="match status" value="1"/>
</dbReference>
<evidence type="ECO:0000313" key="3">
    <source>
        <dbReference type="Proteomes" id="UP001286174"/>
    </source>
</evidence>
<dbReference type="InterPro" id="IPR001173">
    <property type="entry name" value="Glyco_trans_2-like"/>
</dbReference>
<feature type="domain" description="Glycosyltransferase 2-like" evidence="1">
    <location>
        <begin position="14"/>
        <end position="134"/>
    </location>
</feature>
<accession>A0AB35U2D4</accession>
<dbReference type="EC" id="2.4.-.-" evidence="2"/>
<dbReference type="SUPFAM" id="SSF53448">
    <property type="entry name" value="Nucleotide-diphospho-sugar transferases"/>
    <property type="match status" value="1"/>
</dbReference>
<proteinExistence type="predicted"/>
<keyword evidence="2" id="KW-0328">Glycosyltransferase</keyword>
<dbReference type="Pfam" id="PF00535">
    <property type="entry name" value="Glycos_transf_2"/>
    <property type="match status" value="1"/>
</dbReference>
<evidence type="ECO:0000313" key="2">
    <source>
        <dbReference type="EMBL" id="MDX8419937.1"/>
    </source>
</evidence>
<sequence>MKQYNSYSGRDLTFLVCAYGQCPYLDEAVSALVNQTEKANIIISTSTPNDLISSIAEKYHIEVRINPHGGQIEDYNFAFRQAETPLAMLAHQDEILKPQFVEKVIFAINHSQDPIIAFTDYIEMHNDKVDEKQSSLVRIKKIMLLPMKSKKLAGTRFGKRLVLRFGDPITHPTVVHVMKKLPVNPFREEFKASMDWDLWTRLAEENGSFVYVDEILLYHRMNDQNQTAKLLKTTDIRSKNEYEIFCRYWPEWFAKFLMKFYSKAHGYY</sequence>
<dbReference type="AlphaFoldDB" id="A0AB35U2D4"/>
<protein>
    <submittedName>
        <fullName evidence="2">Glycosyltransferase</fullName>
        <ecNumber evidence="2">2.4.-.-</ecNumber>
    </submittedName>
</protein>
<comment type="caution">
    <text evidence="2">The sequence shown here is derived from an EMBL/GenBank/DDBJ whole genome shotgun (WGS) entry which is preliminary data.</text>
</comment>
<dbReference type="Proteomes" id="UP001286174">
    <property type="component" value="Unassembled WGS sequence"/>
</dbReference>
<evidence type="ECO:0000259" key="1">
    <source>
        <dbReference type="Pfam" id="PF00535"/>
    </source>
</evidence>
<dbReference type="PANTHER" id="PTHR22916:SF3">
    <property type="entry name" value="UDP-GLCNAC:BETAGAL BETA-1,3-N-ACETYLGLUCOSAMINYLTRANSFERASE-LIKE PROTEIN 1"/>
    <property type="match status" value="1"/>
</dbReference>